<evidence type="ECO:0000313" key="2">
    <source>
        <dbReference type="Proteomes" id="UP000010798"/>
    </source>
</evidence>
<dbReference type="STRING" id="886293.Sinac_2604"/>
<dbReference type="EMBL" id="CP003364">
    <property type="protein sequence ID" value="AGA26906.1"/>
    <property type="molecule type" value="Genomic_DNA"/>
</dbReference>
<name>L0DE40_SINAD</name>
<sequence>MREFRAVYSSYRFYGLFSLFGKHLTGRTGPIPESTQFS</sequence>
<dbReference type="Proteomes" id="UP000010798">
    <property type="component" value="Chromosome"/>
</dbReference>
<keyword evidence="2" id="KW-1185">Reference proteome</keyword>
<evidence type="ECO:0000313" key="1">
    <source>
        <dbReference type="EMBL" id="AGA26906.1"/>
    </source>
</evidence>
<organism evidence="1 2">
    <name type="scientific">Singulisphaera acidiphila (strain ATCC BAA-1392 / DSM 18658 / VKM B-2454 / MOB10)</name>
    <dbReference type="NCBI Taxonomy" id="886293"/>
    <lineage>
        <taxon>Bacteria</taxon>
        <taxon>Pseudomonadati</taxon>
        <taxon>Planctomycetota</taxon>
        <taxon>Planctomycetia</taxon>
        <taxon>Isosphaerales</taxon>
        <taxon>Isosphaeraceae</taxon>
        <taxon>Singulisphaera</taxon>
    </lineage>
</organism>
<proteinExistence type="predicted"/>
<protein>
    <submittedName>
        <fullName evidence="1">Uncharacterized protein</fullName>
    </submittedName>
</protein>
<dbReference type="KEGG" id="saci:Sinac_2604"/>
<gene>
    <name evidence="1" type="ordered locus">Sinac_2604</name>
</gene>
<reference evidence="1 2" key="1">
    <citation type="submission" date="2012-02" db="EMBL/GenBank/DDBJ databases">
        <title>Complete sequence of chromosome of Singulisphaera acidiphila DSM 18658.</title>
        <authorList>
            <consortium name="US DOE Joint Genome Institute (JGI-PGF)"/>
            <person name="Lucas S."/>
            <person name="Copeland A."/>
            <person name="Lapidus A."/>
            <person name="Glavina del Rio T."/>
            <person name="Dalin E."/>
            <person name="Tice H."/>
            <person name="Bruce D."/>
            <person name="Goodwin L."/>
            <person name="Pitluck S."/>
            <person name="Peters L."/>
            <person name="Ovchinnikova G."/>
            <person name="Chertkov O."/>
            <person name="Kyrpides N."/>
            <person name="Mavromatis K."/>
            <person name="Ivanova N."/>
            <person name="Brettin T."/>
            <person name="Detter J.C."/>
            <person name="Han C."/>
            <person name="Larimer F."/>
            <person name="Land M."/>
            <person name="Hauser L."/>
            <person name="Markowitz V."/>
            <person name="Cheng J.-F."/>
            <person name="Hugenholtz P."/>
            <person name="Woyke T."/>
            <person name="Wu D."/>
            <person name="Tindall B."/>
            <person name="Pomrenke H."/>
            <person name="Brambilla E."/>
            <person name="Klenk H.-P."/>
            <person name="Eisen J.A."/>
        </authorList>
    </citation>
    <scope>NUCLEOTIDE SEQUENCE [LARGE SCALE GENOMIC DNA]</scope>
    <source>
        <strain evidence="2">ATCC BAA-1392 / DSM 18658 / VKM B-2454 / MOB10</strain>
    </source>
</reference>
<dbReference type="HOGENOM" id="CLU_3333048_0_0_0"/>
<dbReference type="AlphaFoldDB" id="L0DE40"/>
<accession>L0DE40</accession>